<dbReference type="GO" id="GO:0006281">
    <property type="term" value="P:DNA repair"/>
    <property type="evidence" value="ECO:0007669"/>
    <property type="project" value="UniProtKB-ARBA"/>
</dbReference>
<proteinExistence type="predicted"/>
<dbReference type="InterPro" id="IPR011335">
    <property type="entry name" value="Restrct_endonuc-II-like"/>
</dbReference>
<feature type="domain" description="Putative restriction endonuclease" evidence="1">
    <location>
        <begin position="3"/>
        <end position="137"/>
    </location>
</feature>
<gene>
    <name evidence="2" type="ORF">OVA965_LOCUS38676</name>
    <name evidence="3" type="ORF">TMI583_LOCUS39886</name>
</gene>
<sequence length="146" mass="16436">MPSPIHSSGVRKITKLLTSILNDTFLILKEDPITLGSNEPIPDVTIVDNQGYIDHHPNGNNVKLIIEVRNTSLYSDFKNKIRLYAISQIIEVWLVDLQHRLIHIFKQPDQYLEDYAVKSTLGAGNTVLLTNCSNLSIAVDDLFPLL</sequence>
<protein>
    <recommendedName>
        <fullName evidence="1">Putative restriction endonuclease domain-containing protein</fullName>
    </recommendedName>
</protein>
<dbReference type="Gene3D" id="3.90.1570.10">
    <property type="entry name" value="tt1808, chain A"/>
    <property type="match status" value="1"/>
</dbReference>
<dbReference type="SUPFAM" id="SSF52980">
    <property type="entry name" value="Restriction endonuclease-like"/>
    <property type="match status" value="1"/>
</dbReference>
<dbReference type="EMBL" id="CAJNOK010038582">
    <property type="protein sequence ID" value="CAF1539099.1"/>
    <property type="molecule type" value="Genomic_DNA"/>
</dbReference>
<name>A0A8S2UBR6_9BILA</name>
<organism evidence="3 4">
    <name type="scientific">Didymodactylos carnosus</name>
    <dbReference type="NCBI Taxonomy" id="1234261"/>
    <lineage>
        <taxon>Eukaryota</taxon>
        <taxon>Metazoa</taxon>
        <taxon>Spiralia</taxon>
        <taxon>Gnathifera</taxon>
        <taxon>Rotifera</taxon>
        <taxon>Eurotatoria</taxon>
        <taxon>Bdelloidea</taxon>
        <taxon>Philodinida</taxon>
        <taxon>Philodinidae</taxon>
        <taxon>Didymodactylos</taxon>
    </lineage>
</organism>
<evidence type="ECO:0000313" key="3">
    <source>
        <dbReference type="EMBL" id="CAF4327212.1"/>
    </source>
</evidence>
<dbReference type="InterPro" id="IPR008538">
    <property type="entry name" value="Uma2"/>
</dbReference>
<reference evidence="3" key="1">
    <citation type="submission" date="2021-02" db="EMBL/GenBank/DDBJ databases">
        <authorList>
            <person name="Nowell W R."/>
        </authorList>
    </citation>
    <scope>NUCLEOTIDE SEQUENCE</scope>
</reference>
<evidence type="ECO:0000313" key="2">
    <source>
        <dbReference type="EMBL" id="CAF1539099.1"/>
    </source>
</evidence>
<comment type="caution">
    <text evidence="3">The sequence shown here is derived from an EMBL/GenBank/DDBJ whole genome shotgun (WGS) entry which is preliminary data.</text>
</comment>
<evidence type="ECO:0000259" key="1">
    <source>
        <dbReference type="Pfam" id="PF05685"/>
    </source>
</evidence>
<dbReference type="Proteomes" id="UP000682733">
    <property type="component" value="Unassembled WGS sequence"/>
</dbReference>
<evidence type="ECO:0000313" key="4">
    <source>
        <dbReference type="Proteomes" id="UP000682733"/>
    </source>
</evidence>
<dbReference type="PANTHER" id="PTHR35400">
    <property type="entry name" value="SLR1083 PROTEIN"/>
    <property type="match status" value="1"/>
</dbReference>
<dbReference type="AlphaFoldDB" id="A0A8S2UBR6"/>
<dbReference type="EMBL" id="CAJOBA010060898">
    <property type="protein sequence ID" value="CAF4327212.1"/>
    <property type="molecule type" value="Genomic_DNA"/>
</dbReference>
<dbReference type="Proteomes" id="UP000677228">
    <property type="component" value="Unassembled WGS sequence"/>
</dbReference>
<dbReference type="CDD" id="cd06260">
    <property type="entry name" value="DUF820-like"/>
    <property type="match status" value="1"/>
</dbReference>
<dbReference type="Pfam" id="PF05685">
    <property type="entry name" value="Uma2"/>
    <property type="match status" value="1"/>
</dbReference>
<dbReference type="InterPro" id="IPR012296">
    <property type="entry name" value="Nuclease_put_TT1808"/>
</dbReference>
<accession>A0A8S2UBR6</accession>
<dbReference type="PANTHER" id="PTHR35400:SF1">
    <property type="entry name" value="SLR1083 PROTEIN"/>
    <property type="match status" value="1"/>
</dbReference>